<dbReference type="OrthoDB" id="9806398at2"/>
<organism evidence="3 4">
    <name type="scientific">Roseiarcus fermentans</name>
    <dbReference type="NCBI Taxonomy" id="1473586"/>
    <lineage>
        <taxon>Bacteria</taxon>
        <taxon>Pseudomonadati</taxon>
        <taxon>Pseudomonadota</taxon>
        <taxon>Alphaproteobacteria</taxon>
        <taxon>Hyphomicrobiales</taxon>
        <taxon>Roseiarcaceae</taxon>
        <taxon>Roseiarcus</taxon>
    </lineage>
</organism>
<dbReference type="InterPro" id="IPR017896">
    <property type="entry name" value="4Fe4S_Fe-S-bd"/>
</dbReference>
<feature type="transmembrane region" description="Helical" evidence="1">
    <location>
        <begin position="275"/>
        <end position="293"/>
    </location>
</feature>
<dbReference type="RefSeq" id="WP_113889843.1">
    <property type="nucleotide sequence ID" value="NZ_QNRK01000014.1"/>
</dbReference>
<keyword evidence="1" id="KW-0812">Transmembrane</keyword>
<reference evidence="3 4" key="1">
    <citation type="submission" date="2018-06" db="EMBL/GenBank/DDBJ databases">
        <title>Genomic Encyclopedia of Type Strains, Phase IV (KMG-IV): sequencing the most valuable type-strain genomes for metagenomic binning, comparative biology and taxonomic classification.</title>
        <authorList>
            <person name="Goeker M."/>
        </authorList>
    </citation>
    <scope>NUCLEOTIDE SEQUENCE [LARGE SCALE GENOMIC DNA]</scope>
    <source>
        <strain evidence="3 4">DSM 24875</strain>
    </source>
</reference>
<feature type="transmembrane region" description="Helical" evidence="1">
    <location>
        <begin position="346"/>
        <end position="367"/>
    </location>
</feature>
<feature type="transmembrane region" description="Helical" evidence="1">
    <location>
        <begin position="450"/>
        <end position="473"/>
    </location>
</feature>
<dbReference type="Proteomes" id="UP000253529">
    <property type="component" value="Unassembled WGS sequence"/>
</dbReference>
<keyword evidence="1" id="KW-0472">Membrane</keyword>
<feature type="transmembrane region" description="Helical" evidence="1">
    <location>
        <begin position="305"/>
        <end position="326"/>
    </location>
</feature>
<feature type="domain" description="4Fe-4S ferredoxin-type" evidence="2">
    <location>
        <begin position="78"/>
        <end position="113"/>
    </location>
</feature>
<feature type="transmembrane region" description="Helical" evidence="1">
    <location>
        <begin position="39"/>
        <end position="57"/>
    </location>
</feature>
<proteinExistence type="predicted"/>
<feature type="transmembrane region" description="Helical" evidence="1">
    <location>
        <begin position="69"/>
        <end position="93"/>
    </location>
</feature>
<dbReference type="AlphaFoldDB" id="A0A366FEP5"/>
<feature type="transmembrane region" description="Helical" evidence="1">
    <location>
        <begin position="421"/>
        <end position="443"/>
    </location>
</feature>
<feature type="transmembrane region" description="Helical" evidence="1">
    <location>
        <begin position="153"/>
        <end position="171"/>
    </location>
</feature>
<evidence type="ECO:0000313" key="4">
    <source>
        <dbReference type="Proteomes" id="UP000253529"/>
    </source>
</evidence>
<keyword evidence="4" id="KW-1185">Reference proteome</keyword>
<feature type="domain" description="4Fe-4S ferredoxin-type" evidence="2">
    <location>
        <begin position="165"/>
        <end position="195"/>
    </location>
</feature>
<sequence length="474" mass="51073">MASQTSDLAHGLTAAPPRALPIAALGLWLRHHQRAIRRVQWAVIAIYAALLIVPALAPEPTRTSHIWSSVVLFAQFAFWGIWWPFVLVSMVLIGRTWCGVFCPEGALSEIVSARGLGRATPHWIKWRGWPFAAFVATTIYGQMVSVYQYPKPVLVILGGSTLAAMAVGFVYGRDKRVWCRYLCPVNGVFGLLAKLAPVHYAVDRVAWDEWRRGPHGKAPALNCAPLVAVRTMRGASACHMCGRCAGFKDAVALELRPTSQEVVRVAGRDPSPWETALIVFGLLGVAPGAFLWSSSPWLVTIKQRLAEWLVAHDLVFLLEPTLPWWILTNYPAHNDTLSPLDGALLVAYILATAVVLGAAILVCLAAAARALGPFAAARVHHLAQSLIPIAACGVFLGLSATTLGQLRADGLSLAFVPPLRIALLVGASAWSVGLAWSVAGVYARSVPARTAAATSVGVAVAISAFNWVLMFWIW</sequence>
<feature type="transmembrane region" description="Helical" evidence="1">
    <location>
        <begin position="128"/>
        <end position="147"/>
    </location>
</feature>
<dbReference type="EMBL" id="QNRK01000014">
    <property type="protein sequence ID" value="RBP12209.1"/>
    <property type="molecule type" value="Genomic_DNA"/>
</dbReference>
<evidence type="ECO:0000313" key="3">
    <source>
        <dbReference type="EMBL" id="RBP12209.1"/>
    </source>
</evidence>
<evidence type="ECO:0000259" key="2">
    <source>
        <dbReference type="Pfam" id="PF12801"/>
    </source>
</evidence>
<keyword evidence="1" id="KW-1133">Transmembrane helix</keyword>
<dbReference type="Pfam" id="PF12801">
    <property type="entry name" value="Fer4_5"/>
    <property type="match status" value="2"/>
</dbReference>
<evidence type="ECO:0000256" key="1">
    <source>
        <dbReference type="SAM" id="Phobius"/>
    </source>
</evidence>
<gene>
    <name evidence="3" type="ORF">DFR50_11438</name>
</gene>
<comment type="caution">
    <text evidence="3">The sequence shown here is derived from an EMBL/GenBank/DDBJ whole genome shotgun (WGS) entry which is preliminary data.</text>
</comment>
<protein>
    <submittedName>
        <fullName evidence="3">Polyferredoxin</fullName>
    </submittedName>
</protein>
<accession>A0A366FEP5</accession>
<feature type="transmembrane region" description="Helical" evidence="1">
    <location>
        <begin position="379"/>
        <end position="401"/>
    </location>
</feature>
<name>A0A366FEP5_9HYPH</name>
<feature type="transmembrane region" description="Helical" evidence="1">
    <location>
        <begin position="183"/>
        <end position="202"/>
    </location>
</feature>